<dbReference type="Proteomes" id="UP000659654">
    <property type="component" value="Unassembled WGS sequence"/>
</dbReference>
<dbReference type="EMBL" id="CAJFDI010000003">
    <property type="protein sequence ID" value="CAD5222010.1"/>
    <property type="molecule type" value="Genomic_DNA"/>
</dbReference>
<reference evidence="12" key="2">
    <citation type="submission" date="2020-08" db="EMBL/GenBank/DDBJ databases">
        <authorList>
            <person name="Kikuchi T."/>
        </authorList>
    </citation>
    <scope>NUCLEOTIDE SEQUENCE</scope>
    <source>
        <strain evidence="11">Ka4C1</strain>
    </source>
</reference>
<feature type="region of interest" description="Disordered" evidence="9">
    <location>
        <begin position="1"/>
        <end position="61"/>
    </location>
</feature>
<comment type="subcellular location">
    <subcellularLocation>
        <location evidence="1">Membrane</location>
        <topology evidence="1">Single-pass membrane protein</topology>
    </subcellularLocation>
    <subcellularLocation>
        <location evidence="2">Mitochondrion membrane</location>
    </subcellularLocation>
</comment>
<dbReference type="PANTHER" id="PTHR15186">
    <property type="entry name" value="RE48077P"/>
    <property type="match status" value="1"/>
</dbReference>
<sequence>MSFFDRQPALFDSKKRLGNTGSTSASNVNNGNGNGTPSISSVFGSPLQQQPSNDEIDSQAESWVELAPSRASICSSVEAIMVDRDGTEQSGAKMSRASPVSFQSPHVEFETNLEQVKNKLVKDMLPPGKNTDWIWDWSSRPETLFAQRNIRNRGNGESTLTTPPNSPEPSEYDFGGKKAWPLWRFEVIVSLVVSNLMTFVLGATVGFCLCKKLAKNRDTFY</sequence>
<dbReference type="GO" id="GO:0005741">
    <property type="term" value="C:mitochondrial outer membrane"/>
    <property type="evidence" value="ECO:0007669"/>
    <property type="project" value="TreeGrafter"/>
</dbReference>
<name>A0A1I7S080_BURXY</name>
<keyword evidence="5" id="KW-0053">Apoptosis</keyword>
<dbReference type="InterPro" id="IPR010548">
    <property type="entry name" value="BNIP3"/>
</dbReference>
<reference evidence="15" key="1">
    <citation type="submission" date="2016-11" db="UniProtKB">
        <authorList>
            <consortium name="WormBaseParasite"/>
        </authorList>
    </citation>
    <scope>IDENTIFICATION</scope>
</reference>
<proteinExistence type="inferred from homology"/>
<comment type="similarity">
    <text evidence="3">Belongs to the NIP3 family.</text>
</comment>
<dbReference type="GO" id="GO:0043065">
    <property type="term" value="P:positive regulation of apoptotic process"/>
    <property type="evidence" value="ECO:0007669"/>
    <property type="project" value="InterPro"/>
</dbReference>
<evidence type="ECO:0000313" key="14">
    <source>
        <dbReference type="Proteomes" id="UP000659654"/>
    </source>
</evidence>
<dbReference type="GO" id="GO:0005634">
    <property type="term" value="C:nucleus"/>
    <property type="evidence" value="ECO:0007669"/>
    <property type="project" value="TreeGrafter"/>
</dbReference>
<gene>
    <name evidence="11" type="ORF">BXYJ_LOCUS6978</name>
</gene>
<organism evidence="13 15">
    <name type="scientific">Bursaphelenchus xylophilus</name>
    <name type="common">Pinewood nematode worm</name>
    <name type="synonym">Aphelenchoides xylophilus</name>
    <dbReference type="NCBI Taxonomy" id="6326"/>
    <lineage>
        <taxon>Eukaryota</taxon>
        <taxon>Metazoa</taxon>
        <taxon>Ecdysozoa</taxon>
        <taxon>Nematoda</taxon>
        <taxon>Chromadorea</taxon>
        <taxon>Rhabditida</taxon>
        <taxon>Tylenchina</taxon>
        <taxon>Tylenchomorpha</taxon>
        <taxon>Aphelenchoidea</taxon>
        <taxon>Aphelenchoididae</taxon>
        <taxon>Bursaphelenchus</taxon>
    </lineage>
</organism>
<feature type="compositionally biased region" description="Polar residues" evidence="9">
    <location>
        <begin position="37"/>
        <end position="53"/>
    </location>
</feature>
<protein>
    <submittedName>
        <fullName evidence="11">(pine wood nematode) hypothetical protein</fullName>
    </submittedName>
</protein>
<keyword evidence="8 10" id="KW-0472">Membrane</keyword>
<evidence type="ECO:0000313" key="11">
    <source>
        <dbReference type="EMBL" id="CAD5222010.1"/>
    </source>
</evidence>
<evidence type="ECO:0000313" key="13">
    <source>
        <dbReference type="Proteomes" id="UP000095284"/>
    </source>
</evidence>
<feature type="compositionally biased region" description="Low complexity" evidence="9">
    <location>
        <begin position="18"/>
        <end position="31"/>
    </location>
</feature>
<keyword evidence="7" id="KW-0496">Mitochondrion</keyword>
<evidence type="ECO:0000256" key="10">
    <source>
        <dbReference type="SAM" id="Phobius"/>
    </source>
</evidence>
<accession>A0A1I7S080</accession>
<evidence type="ECO:0000313" key="12">
    <source>
        <dbReference type="EMBL" id="CAG9108953.1"/>
    </source>
</evidence>
<evidence type="ECO:0000256" key="9">
    <source>
        <dbReference type="SAM" id="MobiDB-lite"/>
    </source>
</evidence>
<evidence type="ECO:0000256" key="2">
    <source>
        <dbReference type="ARBA" id="ARBA00004325"/>
    </source>
</evidence>
<dbReference type="GO" id="GO:0042802">
    <property type="term" value="F:identical protein binding"/>
    <property type="evidence" value="ECO:0007669"/>
    <property type="project" value="UniProtKB-ARBA"/>
</dbReference>
<dbReference type="eggNOG" id="ENOG502SF13">
    <property type="taxonomic scope" value="Eukaryota"/>
</dbReference>
<keyword evidence="6 10" id="KW-1133">Transmembrane helix</keyword>
<dbReference type="AlphaFoldDB" id="A0A1I7S080"/>
<keyword evidence="14" id="KW-1185">Reference proteome</keyword>
<feature type="transmembrane region" description="Helical" evidence="10">
    <location>
        <begin position="187"/>
        <end position="210"/>
    </location>
</feature>
<evidence type="ECO:0000256" key="4">
    <source>
        <dbReference type="ARBA" id="ARBA00022692"/>
    </source>
</evidence>
<feature type="region of interest" description="Disordered" evidence="9">
    <location>
        <begin position="148"/>
        <end position="172"/>
    </location>
</feature>
<evidence type="ECO:0000256" key="1">
    <source>
        <dbReference type="ARBA" id="ARBA00004167"/>
    </source>
</evidence>
<evidence type="ECO:0000256" key="6">
    <source>
        <dbReference type="ARBA" id="ARBA00022989"/>
    </source>
</evidence>
<dbReference type="Proteomes" id="UP000095284">
    <property type="component" value="Unplaced"/>
</dbReference>
<evidence type="ECO:0000256" key="8">
    <source>
        <dbReference type="ARBA" id="ARBA00023136"/>
    </source>
</evidence>
<dbReference type="PANTHER" id="PTHR15186:SF5">
    <property type="entry name" value="BNIP3, ISOFORM A"/>
    <property type="match status" value="1"/>
</dbReference>
<keyword evidence="4 10" id="KW-0812">Transmembrane</keyword>
<evidence type="ECO:0000256" key="5">
    <source>
        <dbReference type="ARBA" id="ARBA00022703"/>
    </source>
</evidence>
<dbReference type="EMBL" id="CAJFCV020000003">
    <property type="protein sequence ID" value="CAG9108953.1"/>
    <property type="molecule type" value="Genomic_DNA"/>
</dbReference>
<dbReference type="Proteomes" id="UP000582659">
    <property type="component" value="Unassembled WGS sequence"/>
</dbReference>
<dbReference type="WBParaSite" id="BXY_0640400.1">
    <property type="protein sequence ID" value="BXY_0640400.1"/>
    <property type="gene ID" value="BXY_0640400"/>
</dbReference>
<evidence type="ECO:0000313" key="15">
    <source>
        <dbReference type="WBParaSite" id="BXY_0640400.1"/>
    </source>
</evidence>
<dbReference type="OrthoDB" id="5857140at2759"/>
<dbReference type="GO" id="GO:0097345">
    <property type="term" value="P:mitochondrial outer membrane permeabilization"/>
    <property type="evidence" value="ECO:0007669"/>
    <property type="project" value="TreeGrafter"/>
</dbReference>
<evidence type="ECO:0000256" key="7">
    <source>
        <dbReference type="ARBA" id="ARBA00023128"/>
    </source>
</evidence>
<evidence type="ECO:0000256" key="3">
    <source>
        <dbReference type="ARBA" id="ARBA00007710"/>
    </source>
</evidence>